<dbReference type="InterPro" id="IPR006616">
    <property type="entry name" value="DM9_repeat"/>
</dbReference>
<evidence type="ECO:0000259" key="1">
    <source>
        <dbReference type="Pfam" id="PF12248"/>
    </source>
</evidence>
<accession>A0A2S2Q4X7</accession>
<dbReference type="SMART" id="SM00696">
    <property type="entry name" value="DM9"/>
    <property type="match status" value="2"/>
</dbReference>
<dbReference type="Pfam" id="PF12248">
    <property type="entry name" value="Methyltransf_FA"/>
    <property type="match status" value="1"/>
</dbReference>
<dbReference type="AlphaFoldDB" id="A0A2S2Q4X7"/>
<reference evidence="2" key="1">
    <citation type="submission" date="2018-04" db="EMBL/GenBank/DDBJ databases">
        <title>Transcriptome assembly of Sipha flava.</title>
        <authorList>
            <person name="Scully E.D."/>
            <person name="Geib S.M."/>
            <person name="Palmer N.A."/>
            <person name="Koch K."/>
            <person name="Bradshaw J."/>
            <person name="Heng-Moss T."/>
            <person name="Sarath G."/>
        </authorList>
    </citation>
    <scope>NUCLEOTIDE SEQUENCE</scope>
</reference>
<organism evidence="2">
    <name type="scientific">Sipha flava</name>
    <name type="common">yellow sugarcane aphid</name>
    <dbReference type="NCBI Taxonomy" id="143950"/>
    <lineage>
        <taxon>Eukaryota</taxon>
        <taxon>Metazoa</taxon>
        <taxon>Ecdysozoa</taxon>
        <taxon>Arthropoda</taxon>
        <taxon>Hexapoda</taxon>
        <taxon>Insecta</taxon>
        <taxon>Pterygota</taxon>
        <taxon>Neoptera</taxon>
        <taxon>Paraneoptera</taxon>
        <taxon>Hemiptera</taxon>
        <taxon>Sternorrhyncha</taxon>
        <taxon>Aphidomorpha</taxon>
        <taxon>Aphidoidea</taxon>
        <taxon>Aphididae</taxon>
        <taxon>Sipha</taxon>
    </lineage>
</organism>
<dbReference type="InterPro" id="IPR022041">
    <property type="entry name" value="Methyltransf_FA"/>
</dbReference>
<dbReference type="PANTHER" id="PTHR31649:SF1">
    <property type="entry name" value="FARNESOIC ACID O-METHYL TRANSFERASE DOMAIN-CONTAINING PROTEIN"/>
    <property type="match status" value="1"/>
</dbReference>
<dbReference type="EMBL" id="GGMS01003573">
    <property type="protein sequence ID" value="MBY72776.1"/>
    <property type="molecule type" value="Transcribed_RNA"/>
</dbReference>
<feature type="domain" description="Farnesoic acid O-methyl transferase" evidence="1">
    <location>
        <begin position="10"/>
        <end position="139"/>
    </location>
</feature>
<dbReference type="Pfam" id="PF11901">
    <property type="entry name" value="DM9"/>
    <property type="match status" value="1"/>
</dbReference>
<dbReference type="PANTHER" id="PTHR31649">
    <property type="entry name" value="AGAP009604-PA"/>
    <property type="match status" value="1"/>
</dbReference>
<dbReference type="OrthoDB" id="2142040at2759"/>
<name>A0A2S2Q4X7_9HEMI</name>
<proteinExistence type="predicted"/>
<protein>
    <submittedName>
        <fullName evidence="2">C3 and PZP-like alpha-2-macroglobulin domain-containing protein 8</fullName>
    </submittedName>
</protein>
<evidence type="ECO:0000313" key="2">
    <source>
        <dbReference type="EMBL" id="MBY72776.1"/>
    </source>
</evidence>
<sequence>MATEVTTTDSQEYKFYPLNFGALHFSVKASNDAHIALTATAENKPPKYEIFLGGWGNSKSSIRKNNEEPDKVIADTPKILNGSEERSFWIKWGGGFIGVGKQGEEKPFMSWQDEESLNVSFYGVRTGWGATGVWTIEAPPAASPGWKLDGPTSGPVQWVHASNGQIPPNALPGGFDATNEQLYVARAEHNGALIPGKLVPSHGVVYVAWGGVENPKENYEVLCNCSGTWVKANQGEIPVGALSSGHTEDGEPLFIGRGQHDGSVTVGKVNQKEIKTQKSETIDKNCLLFDSGDKSSMNSLIMTLLKSSLEKENDDHDVFGAYVAMEIRNLKSSDLQTKLRAKIRDSISQIVNEDSMIKNELTGSA</sequence>
<gene>
    <name evidence="2" type="primary">CPAMD8_2</name>
    <name evidence="2" type="ORF">g.90445</name>
</gene>